<protein>
    <submittedName>
        <fullName evidence="3">Uncharacterized protein</fullName>
    </submittedName>
</protein>
<keyword evidence="4" id="KW-1185">Reference proteome</keyword>
<feature type="transmembrane region" description="Helical" evidence="2">
    <location>
        <begin position="12"/>
        <end position="36"/>
    </location>
</feature>
<keyword evidence="2" id="KW-0472">Membrane</keyword>
<keyword evidence="2" id="KW-0812">Transmembrane</keyword>
<organism evidence="3 4">
    <name type="scientific">Orchesella dallaii</name>
    <dbReference type="NCBI Taxonomy" id="48710"/>
    <lineage>
        <taxon>Eukaryota</taxon>
        <taxon>Metazoa</taxon>
        <taxon>Ecdysozoa</taxon>
        <taxon>Arthropoda</taxon>
        <taxon>Hexapoda</taxon>
        <taxon>Collembola</taxon>
        <taxon>Entomobryomorpha</taxon>
        <taxon>Entomobryoidea</taxon>
        <taxon>Orchesellidae</taxon>
        <taxon>Orchesellinae</taxon>
        <taxon>Orchesella</taxon>
    </lineage>
</organism>
<feature type="transmembrane region" description="Helical" evidence="2">
    <location>
        <begin position="87"/>
        <end position="107"/>
    </location>
</feature>
<dbReference type="Proteomes" id="UP001642540">
    <property type="component" value="Unassembled WGS sequence"/>
</dbReference>
<feature type="transmembrane region" description="Helical" evidence="2">
    <location>
        <begin position="119"/>
        <end position="144"/>
    </location>
</feature>
<evidence type="ECO:0000256" key="2">
    <source>
        <dbReference type="SAM" id="Phobius"/>
    </source>
</evidence>
<comment type="caution">
    <text evidence="3">The sequence shown here is derived from an EMBL/GenBank/DDBJ whole genome shotgun (WGS) entry which is preliminary data.</text>
</comment>
<sequence length="229" mass="25830">MCLCCTTLRGVTYFMVNAHMMGSFMLCLVSLHSYLFQAPTIPHGLEDVNPIFIQNFPLLIGGYALTAVLFSCFIYRSIDMESLFQLTWSVVSFAGFQFLVIFLHLVFTVMFRDLVSTPWQVMMISVLITNFAATVVYLTVLFLYGKKIHYYKNNQSIRNSIENNLPFHSSKLTASVLKKQANRNPNLNLLENHLPVSRTNSVCKSTSTDDDLEVGDSAPPPSYIESPSV</sequence>
<accession>A0ABP1S1U5</accession>
<evidence type="ECO:0000313" key="3">
    <source>
        <dbReference type="EMBL" id="CAL8141443.1"/>
    </source>
</evidence>
<feature type="region of interest" description="Disordered" evidence="1">
    <location>
        <begin position="200"/>
        <end position="229"/>
    </location>
</feature>
<evidence type="ECO:0000313" key="4">
    <source>
        <dbReference type="Proteomes" id="UP001642540"/>
    </source>
</evidence>
<dbReference type="EMBL" id="CAXLJM020000146">
    <property type="protein sequence ID" value="CAL8141443.1"/>
    <property type="molecule type" value="Genomic_DNA"/>
</dbReference>
<keyword evidence="2" id="KW-1133">Transmembrane helix</keyword>
<reference evidence="3 4" key="1">
    <citation type="submission" date="2024-08" db="EMBL/GenBank/DDBJ databases">
        <authorList>
            <person name="Cucini C."/>
            <person name="Frati F."/>
        </authorList>
    </citation>
    <scope>NUCLEOTIDE SEQUENCE [LARGE SCALE GENOMIC DNA]</scope>
</reference>
<name>A0ABP1S1U5_9HEXA</name>
<evidence type="ECO:0000256" key="1">
    <source>
        <dbReference type="SAM" id="MobiDB-lite"/>
    </source>
</evidence>
<feature type="transmembrane region" description="Helical" evidence="2">
    <location>
        <begin position="56"/>
        <end position="75"/>
    </location>
</feature>
<gene>
    <name evidence="3" type="ORF">ODALV1_LOCUS28718</name>
</gene>
<proteinExistence type="predicted"/>